<name>A0AAE3W7V1_9ACTN</name>
<dbReference type="Pfam" id="PF00685">
    <property type="entry name" value="Sulfotransfer_1"/>
    <property type="match status" value="1"/>
</dbReference>
<evidence type="ECO:0000256" key="1">
    <source>
        <dbReference type="ARBA" id="ARBA00005771"/>
    </source>
</evidence>
<dbReference type="SUPFAM" id="SSF52540">
    <property type="entry name" value="P-loop containing nucleoside triphosphate hydrolases"/>
    <property type="match status" value="1"/>
</dbReference>
<dbReference type="EMBL" id="JAUSUZ010000001">
    <property type="protein sequence ID" value="MDQ0370117.1"/>
    <property type="molecule type" value="Genomic_DNA"/>
</dbReference>
<dbReference type="InterPro" id="IPR027417">
    <property type="entry name" value="P-loop_NTPase"/>
</dbReference>
<gene>
    <name evidence="4" type="ORF">J2S42_006786</name>
</gene>
<proteinExistence type="inferred from homology"/>
<dbReference type="Proteomes" id="UP001240236">
    <property type="component" value="Unassembled WGS sequence"/>
</dbReference>
<dbReference type="InterPro" id="IPR000863">
    <property type="entry name" value="Sulfotransferase_dom"/>
</dbReference>
<accession>A0AAE3W7V1</accession>
<organism evidence="4 5">
    <name type="scientific">Catenuloplanes indicus</name>
    <dbReference type="NCBI Taxonomy" id="137267"/>
    <lineage>
        <taxon>Bacteria</taxon>
        <taxon>Bacillati</taxon>
        <taxon>Actinomycetota</taxon>
        <taxon>Actinomycetes</taxon>
        <taxon>Micromonosporales</taxon>
        <taxon>Micromonosporaceae</taxon>
        <taxon>Catenuloplanes</taxon>
    </lineage>
</organism>
<comment type="caution">
    <text evidence="4">The sequence shown here is derived from an EMBL/GenBank/DDBJ whole genome shotgun (WGS) entry which is preliminary data.</text>
</comment>
<reference evidence="4 5" key="1">
    <citation type="submission" date="2023-07" db="EMBL/GenBank/DDBJ databases">
        <title>Sequencing the genomes of 1000 actinobacteria strains.</title>
        <authorList>
            <person name="Klenk H.-P."/>
        </authorList>
    </citation>
    <scope>NUCLEOTIDE SEQUENCE [LARGE SCALE GENOMIC DNA]</scope>
    <source>
        <strain evidence="4 5">DSM 44709</strain>
    </source>
</reference>
<keyword evidence="2" id="KW-0808">Transferase</keyword>
<protein>
    <recommendedName>
        <fullName evidence="3">Sulfotransferase domain-containing protein</fullName>
    </recommendedName>
</protein>
<evidence type="ECO:0000259" key="3">
    <source>
        <dbReference type="Pfam" id="PF00685"/>
    </source>
</evidence>
<keyword evidence="5" id="KW-1185">Reference proteome</keyword>
<feature type="domain" description="Sulfotransferase" evidence="3">
    <location>
        <begin position="23"/>
        <end position="258"/>
    </location>
</feature>
<dbReference type="AlphaFoldDB" id="A0AAE3W7V1"/>
<dbReference type="PANTHER" id="PTHR11783">
    <property type="entry name" value="SULFOTRANSFERASE SULT"/>
    <property type="match status" value="1"/>
</dbReference>
<sequence>MLTHYVNDREDSARWSEVPLRPGDVVVATPIKAGTTWIQTICTLLLLRRSGLGTPLDDLSPWVDMRMVPVEAIRAGLDRQPGRRVLKTHTPLDGLPLRADVTYLVGARHPLDVALSTYHQWRNIDLDVVRASLGITTAEMPDPEPVEPAAWISRWIHEEVEDLRTEPHSLQHLMWHLSDAWRRRDEPNVALLHYADLSADLPGVMRALAAQLGVTIPDGAWPELVEAASFDRMRARAEELVPRVVPFRSRAAFFRSGRSGEGVALAGEADLAHFHRRVAELAPPDLVTWLLR</sequence>
<evidence type="ECO:0000313" key="5">
    <source>
        <dbReference type="Proteomes" id="UP001240236"/>
    </source>
</evidence>
<dbReference type="RefSeq" id="WP_307245845.1">
    <property type="nucleotide sequence ID" value="NZ_JAUSUZ010000001.1"/>
</dbReference>
<evidence type="ECO:0000313" key="4">
    <source>
        <dbReference type="EMBL" id="MDQ0370117.1"/>
    </source>
</evidence>
<comment type="similarity">
    <text evidence="1">Belongs to the sulfotransferase 1 family.</text>
</comment>
<evidence type="ECO:0000256" key="2">
    <source>
        <dbReference type="ARBA" id="ARBA00022679"/>
    </source>
</evidence>
<dbReference type="Gene3D" id="3.40.50.300">
    <property type="entry name" value="P-loop containing nucleotide triphosphate hydrolases"/>
    <property type="match status" value="1"/>
</dbReference>
<dbReference type="GO" id="GO:0008146">
    <property type="term" value="F:sulfotransferase activity"/>
    <property type="evidence" value="ECO:0007669"/>
    <property type="project" value="InterPro"/>
</dbReference>